<accession>A0A0R1F2E1</accession>
<feature type="chain" id="PRO_5038553430" description="Peptidoglycan-binding protein" evidence="1">
    <location>
        <begin position="24"/>
        <end position="339"/>
    </location>
</feature>
<gene>
    <name evidence="2" type="ORF">FD22_GL001449</name>
</gene>
<evidence type="ECO:0000313" key="2">
    <source>
        <dbReference type="EMBL" id="KRK15942.1"/>
    </source>
</evidence>
<evidence type="ECO:0000313" key="3">
    <source>
        <dbReference type="Proteomes" id="UP000051181"/>
    </source>
</evidence>
<dbReference type="EMBL" id="AZCN01000039">
    <property type="protein sequence ID" value="KRK15942.1"/>
    <property type="molecule type" value="Genomic_DNA"/>
</dbReference>
<keyword evidence="1" id="KW-0732">Signal</keyword>
<sequence>MMNKLGRKIVTLAAAVLMGGSVATFSTVGAAKAATDDNQVVLKQLDTAPHGKQAFAVTTVAMKGDKIVAAYIDEFQFVKKGTKGMTPVPNSTKGFAKGVKNKQMLISKATNDEAYSGLMKKEAKSTQGRLQSLDAIEKYTVGKTAAQLNTALAKNKKMQKKVISGATLADTNGYVKSIAQTATKGYATKGIDVTDDNITLKQVEAAPHGTDSFAVTTVAMSGDKVAAANIDEFQFVAKKGFKGVPNSNSDFGKAYPKGKVLISKQVNDKAYSALMKKIGKAKQDRMTSVNAITKYASGKTADQLKNDLNAHSKMTDVVSGATLEDTNGYVQSIVDAINK</sequence>
<dbReference type="PATRIC" id="fig|913848.6.peg.1488"/>
<proteinExistence type="predicted"/>
<organism evidence="2 3">
    <name type="scientific">Loigolactobacillus coryniformis subsp. coryniformis KCTC 3167 = DSM 20001</name>
    <dbReference type="NCBI Taxonomy" id="913848"/>
    <lineage>
        <taxon>Bacteria</taxon>
        <taxon>Bacillati</taxon>
        <taxon>Bacillota</taxon>
        <taxon>Bacilli</taxon>
        <taxon>Lactobacillales</taxon>
        <taxon>Lactobacillaceae</taxon>
        <taxon>Loigolactobacillus</taxon>
    </lineage>
</organism>
<feature type="signal peptide" evidence="1">
    <location>
        <begin position="1"/>
        <end position="23"/>
    </location>
</feature>
<comment type="caution">
    <text evidence="2">The sequence shown here is derived from an EMBL/GenBank/DDBJ whole genome shotgun (WGS) entry which is preliminary data.</text>
</comment>
<evidence type="ECO:0000256" key="1">
    <source>
        <dbReference type="SAM" id="SignalP"/>
    </source>
</evidence>
<dbReference type="AlphaFoldDB" id="A0A0R1F2E1"/>
<dbReference type="eggNOG" id="COG3409">
    <property type="taxonomic scope" value="Bacteria"/>
</dbReference>
<reference evidence="2 3" key="1">
    <citation type="journal article" date="2015" name="Genome Announc.">
        <title>Expanding the biotechnology potential of lactobacilli through comparative genomics of 213 strains and associated genera.</title>
        <authorList>
            <person name="Sun Z."/>
            <person name="Harris H.M."/>
            <person name="McCann A."/>
            <person name="Guo C."/>
            <person name="Argimon S."/>
            <person name="Zhang W."/>
            <person name="Yang X."/>
            <person name="Jeffery I.B."/>
            <person name="Cooney J.C."/>
            <person name="Kagawa T.F."/>
            <person name="Liu W."/>
            <person name="Song Y."/>
            <person name="Salvetti E."/>
            <person name="Wrobel A."/>
            <person name="Rasinkangas P."/>
            <person name="Parkhill J."/>
            <person name="Rea M.C."/>
            <person name="O'Sullivan O."/>
            <person name="Ritari J."/>
            <person name="Douillard F.P."/>
            <person name="Paul Ross R."/>
            <person name="Yang R."/>
            <person name="Briner A.E."/>
            <person name="Felis G.E."/>
            <person name="de Vos W.M."/>
            <person name="Barrangou R."/>
            <person name="Klaenhammer T.R."/>
            <person name="Caufield P.W."/>
            <person name="Cui Y."/>
            <person name="Zhang H."/>
            <person name="O'Toole P.W."/>
        </authorList>
    </citation>
    <scope>NUCLEOTIDE SEQUENCE [LARGE SCALE GENOMIC DNA]</scope>
    <source>
        <strain evidence="2 3">DSM 20001</strain>
    </source>
</reference>
<dbReference type="Gene3D" id="3.90.1010.20">
    <property type="match status" value="2"/>
</dbReference>
<dbReference type="Proteomes" id="UP000051181">
    <property type="component" value="Unassembled WGS sequence"/>
</dbReference>
<protein>
    <recommendedName>
        <fullName evidence="4">Peptidoglycan-binding protein</fullName>
    </recommendedName>
</protein>
<name>A0A0R1F2E1_9LACO</name>
<evidence type="ECO:0008006" key="4">
    <source>
        <dbReference type="Google" id="ProtNLM"/>
    </source>
</evidence>